<comment type="caution">
    <text evidence="2">The sequence shown here is derived from an EMBL/GenBank/DDBJ whole genome shotgun (WGS) entry which is preliminary data.</text>
</comment>
<feature type="domain" description="AB hydrolase-1" evidence="1">
    <location>
        <begin position="45"/>
        <end position="220"/>
    </location>
</feature>
<dbReference type="InterPro" id="IPR029058">
    <property type="entry name" value="AB_hydrolase_fold"/>
</dbReference>
<evidence type="ECO:0000259" key="1">
    <source>
        <dbReference type="Pfam" id="PF12697"/>
    </source>
</evidence>
<dbReference type="Gene3D" id="3.40.50.1820">
    <property type="entry name" value="alpha/beta hydrolase"/>
    <property type="match status" value="1"/>
</dbReference>
<proteinExistence type="predicted"/>
<dbReference type="EMBL" id="JADIKJ010000001">
    <property type="protein sequence ID" value="MFK2898833.1"/>
    <property type="molecule type" value="Genomic_DNA"/>
</dbReference>
<dbReference type="SUPFAM" id="SSF53474">
    <property type="entry name" value="alpha/beta-Hydrolases"/>
    <property type="match status" value="1"/>
</dbReference>
<evidence type="ECO:0000313" key="2">
    <source>
        <dbReference type="EMBL" id="MFK2898833.1"/>
    </source>
</evidence>
<dbReference type="Pfam" id="PF12697">
    <property type="entry name" value="Abhydrolase_6"/>
    <property type="match status" value="1"/>
</dbReference>
<sequence>MQEQAFRFGRARHLIGIAGLPASTAPAAVGVIVLNAGLVHRIGPFRLHVELTRRLNAHGYPTLRFDLSTIGDSASSGESHTRKQQICADVGDAMNLLGEQAACKRFVLIGLCSGSQCAHMVACVDDKVAGAVFLDGYAYRTVGYRLRYYLPRLLDAQRWLRVLSRGRRVPQGGSGEPAFTVAPLPQAVVRADFAGMLDRGLKLCLIYSGGISRYFNHARQFRECFGRVITHPHVSTRFLKEADHTYILTGDRNRLLESIERWLSQSFPVTSGANL</sequence>
<reference evidence="2 3" key="1">
    <citation type="submission" date="2020-10" db="EMBL/GenBank/DDBJ databases">
        <title>Phylogeny of dyella-like bacteria.</title>
        <authorList>
            <person name="Fu J."/>
        </authorList>
    </citation>
    <scope>NUCLEOTIDE SEQUENCE [LARGE SCALE GENOMIC DNA]</scope>
    <source>
        <strain evidence="2 3">JP1</strain>
    </source>
</reference>
<organism evidence="2 3">
    <name type="scientific">Dyella jejuensis</name>
    <dbReference type="NCBI Taxonomy" id="1432009"/>
    <lineage>
        <taxon>Bacteria</taxon>
        <taxon>Pseudomonadati</taxon>
        <taxon>Pseudomonadota</taxon>
        <taxon>Gammaproteobacteria</taxon>
        <taxon>Lysobacterales</taxon>
        <taxon>Rhodanobacteraceae</taxon>
        <taxon>Dyella</taxon>
    </lineage>
</organism>
<evidence type="ECO:0000313" key="3">
    <source>
        <dbReference type="Proteomes" id="UP001620461"/>
    </source>
</evidence>
<dbReference type="InterPro" id="IPR000073">
    <property type="entry name" value="AB_hydrolase_1"/>
</dbReference>
<name>A0ABW8JCL1_9GAMM</name>
<keyword evidence="2" id="KW-0378">Hydrolase</keyword>
<dbReference type="GO" id="GO:0016787">
    <property type="term" value="F:hydrolase activity"/>
    <property type="evidence" value="ECO:0007669"/>
    <property type="project" value="UniProtKB-KW"/>
</dbReference>
<dbReference type="RefSeq" id="WP_404543903.1">
    <property type="nucleotide sequence ID" value="NZ_JADIKJ010000001.1"/>
</dbReference>
<protein>
    <submittedName>
        <fullName evidence="2">Alpha/beta hydrolase</fullName>
    </submittedName>
</protein>
<keyword evidence="3" id="KW-1185">Reference proteome</keyword>
<gene>
    <name evidence="2" type="ORF">ISP15_00590</name>
</gene>
<accession>A0ABW8JCL1</accession>
<dbReference type="Proteomes" id="UP001620461">
    <property type="component" value="Unassembled WGS sequence"/>
</dbReference>